<evidence type="ECO:0000313" key="2">
    <source>
        <dbReference type="Proteomes" id="UP001595839"/>
    </source>
</evidence>
<keyword evidence="2" id="KW-1185">Reference proteome</keyword>
<name>A0ABV9B325_9ACTN</name>
<protein>
    <submittedName>
        <fullName evidence="1">Uncharacterized protein</fullName>
    </submittedName>
</protein>
<dbReference type="EMBL" id="JBHSFK010000046">
    <property type="protein sequence ID" value="MFC4506665.1"/>
    <property type="molecule type" value="Genomic_DNA"/>
</dbReference>
<reference evidence="2" key="1">
    <citation type="journal article" date="2019" name="Int. J. Syst. Evol. Microbiol.">
        <title>The Global Catalogue of Microorganisms (GCM) 10K type strain sequencing project: providing services to taxonomists for standard genome sequencing and annotation.</title>
        <authorList>
            <consortium name="The Broad Institute Genomics Platform"/>
            <consortium name="The Broad Institute Genome Sequencing Center for Infectious Disease"/>
            <person name="Wu L."/>
            <person name="Ma J."/>
        </authorList>
    </citation>
    <scope>NUCLEOTIDE SEQUENCE [LARGE SCALE GENOMIC DNA]</scope>
    <source>
        <strain evidence="2">CGMCC 4.7177</strain>
    </source>
</reference>
<dbReference type="Proteomes" id="UP001595839">
    <property type="component" value="Unassembled WGS sequence"/>
</dbReference>
<proteinExistence type="predicted"/>
<accession>A0ABV9B325</accession>
<sequence>MTPDGEIVDPTVEQFPTGHVPELRHYVPYDDVYPCPGCGIAIACEDAANAVGFCCGACEGGPVGIPIGVCQCRDVREASSAPPNEISTVDPGEH</sequence>
<gene>
    <name evidence="1" type="ORF">ACFPIH_45700</name>
</gene>
<dbReference type="RefSeq" id="WP_381184875.1">
    <property type="nucleotide sequence ID" value="NZ_JBHSFK010000046.1"/>
</dbReference>
<comment type="caution">
    <text evidence="1">The sequence shown here is derived from an EMBL/GenBank/DDBJ whole genome shotgun (WGS) entry which is preliminary data.</text>
</comment>
<organism evidence="1 2">
    <name type="scientific">Streptomyces vulcanius</name>
    <dbReference type="NCBI Taxonomy" id="1441876"/>
    <lineage>
        <taxon>Bacteria</taxon>
        <taxon>Bacillati</taxon>
        <taxon>Actinomycetota</taxon>
        <taxon>Actinomycetes</taxon>
        <taxon>Kitasatosporales</taxon>
        <taxon>Streptomycetaceae</taxon>
        <taxon>Streptomyces</taxon>
    </lineage>
</organism>
<evidence type="ECO:0000313" key="1">
    <source>
        <dbReference type="EMBL" id="MFC4506665.1"/>
    </source>
</evidence>